<sequence length="27" mass="2984">MHLILLGDSTLDNCRYTNGGLDVRGHI</sequence>
<gene>
    <name evidence="1" type="ORF">METZ01_LOCUS505655</name>
</gene>
<reference evidence="1" key="1">
    <citation type="submission" date="2018-05" db="EMBL/GenBank/DDBJ databases">
        <authorList>
            <person name="Lanie J.A."/>
            <person name="Ng W.-L."/>
            <person name="Kazmierczak K.M."/>
            <person name="Andrzejewski T.M."/>
            <person name="Davidsen T.M."/>
            <person name="Wayne K.J."/>
            <person name="Tettelin H."/>
            <person name="Glass J.I."/>
            <person name="Rusch D."/>
            <person name="Podicherti R."/>
            <person name="Tsui H.-C.T."/>
            <person name="Winkler M.E."/>
        </authorList>
    </citation>
    <scope>NUCLEOTIDE SEQUENCE</scope>
</reference>
<dbReference type="EMBL" id="UINC01223553">
    <property type="protein sequence ID" value="SVE52801.1"/>
    <property type="molecule type" value="Genomic_DNA"/>
</dbReference>
<feature type="non-terminal residue" evidence="1">
    <location>
        <position position="27"/>
    </location>
</feature>
<protein>
    <submittedName>
        <fullName evidence="1">Uncharacterized protein</fullName>
    </submittedName>
</protein>
<proteinExistence type="predicted"/>
<dbReference type="AlphaFoldDB" id="A0A383E7U1"/>
<organism evidence="1">
    <name type="scientific">marine metagenome</name>
    <dbReference type="NCBI Taxonomy" id="408172"/>
    <lineage>
        <taxon>unclassified sequences</taxon>
        <taxon>metagenomes</taxon>
        <taxon>ecological metagenomes</taxon>
    </lineage>
</organism>
<evidence type="ECO:0000313" key="1">
    <source>
        <dbReference type="EMBL" id="SVE52801.1"/>
    </source>
</evidence>
<name>A0A383E7U1_9ZZZZ</name>
<accession>A0A383E7U1</accession>